<dbReference type="Pfam" id="PF11112">
    <property type="entry name" value="PyocinActivator"/>
    <property type="match status" value="1"/>
</dbReference>
<dbReference type="AlphaFoldDB" id="A0A1E5BA09"/>
<dbReference type="STRING" id="1187848.A1QO_15600"/>
<dbReference type="OrthoDB" id="982642at2"/>
<dbReference type="eggNOG" id="ENOG5032YRW">
    <property type="taxonomic scope" value="Bacteria"/>
</dbReference>
<evidence type="ECO:0000313" key="1">
    <source>
        <dbReference type="EMBL" id="OEE30755.1"/>
    </source>
</evidence>
<dbReference type="Proteomes" id="UP000094741">
    <property type="component" value="Unassembled WGS sequence"/>
</dbReference>
<comment type="caution">
    <text evidence="1">The sequence shown here is derived from an EMBL/GenBank/DDBJ whole genome shotgun (WGS) entry which is preliminary data.</text>
</comment>
<evidence type="ECO:0000313" key="2">
    <source>
        <dbReference type="Proteomes" id="UP000094741"/>
    </source>
</evidence>
<sequence>MNTKYALHARFGTPLLALSDVCEEFFHINEDTAKGKANSHSLPIPVFRMDDNKRSPFMVHVDDLADLIDLRRQSALKEFVSKTPMQADERETTRLRLLDLLSTPTQEAPL</sequence>
<dbReference type="GO" id="GO:0006355">
    <property type="term" value="P:regulation of DNA-templated transcription"/>
    <property type="evidence" value="ECO:0007669"/>
    <property type="project" value="InterPro"/>
</dbReference>
<dbReference type="EMBL" id="AJYQ02000137">
    <property type="protein sequence ID" value="OEE30755.1"/>
    <property type="molecule type" value="Genomic_DNA"/>
</dbReference>
<protein>
    <recommendedName>
        <fullName evidence="3">Pyocin activator protein PrtN</fullName>
    </recommendedName>
</protein>
<dbReference type="InterPro" id="IPR020518">
    <property type="entry name" value="Tscrpt_reg_PrtN"/>
</dbReference>
<reference evidence="1 2" key="1">
    <citation type="journal article" date="2012" name="Science">
        <title>Ecological populations of bacteria act as socially cohesive units of antibiotic production and resistance.</title>
        <authorList>
            <person name="Cordero O.X."/>
            <person name="Wildschutte H."/>
            <person name="Kirkup B."/>
            <person name="Proehl S."/>
            <person name="Ngo L."/>
            <person name="Hussain F."/>
            <person name="Le Roux F."/>
            <person name="Mincer T."/>
            <person name="Polz M.F."/>
        </authorList>
    </citation>
    <scope>NUCLEOTIDE SEQUENCE [LARGE SCALE GENOMIC DNA]</scope>
    <source>
        <strain evidence="1 2">ZF-129</strain>
    </source>
</reference>
<accession>A0A1E5BA09</accession>
<name>A0A1E5BA09_9VIBR</name>
<proteinExistence type="predicted"/>
<organism evidence="1 2">
    <name type="scientific">Vibrio genomosp. F10 str. ZF-129</name>
    <dbReference type="NCBI Taxonomy" id="1187848"/>
    <lineage>
        <taxon>Bacteria</taxon>
        <taxon>Pseudomonadati</taxon>
        <taxon>Pseudomonadota</taxon>
        <taxon>Gammaproteobacteria</taxon>
        <taxon>Vibrionales</taxon>
        <taxon>Vibrionaceae</taxon>
        <taxon>Vibrio</taxon>
    </lineage>
</organism>
<evidence type="ECO:0008006" key="3">
    <source>
        <dbReference type="Google" id="ProtNLM"/>
    </source>
</evidence>
<dbReference type="RefSeq" id="WP_017041913.1">
    <property type="nucleotide sequence ID" value="NZ_AJYQ02000137.1"/>
</dbReference>
<gene>
    <name evidence="1" type="ORF">A1QO_15600</name>
</gene>